<proteinExistence type="inferred from homology"/>
<evidence type="ECO:0000256" key="3">
    <source>
        <dbReference type="ARBA" id="ARBA00022692"/>
    </source>
</evidence>
<feature type="transmembrane region" description="Helical" evidence="6">
    <location>
        <begin position="54"/>
        <end position="79"/>
    </location>
</feature>
<evidence type="ECO:0000256" key="2">
    <source>
        <dbReference type="ARBA" id="ARBA00009399"/>
    </source>
</evidence>
<evidence type="ECO:0000313" key="8">
    <source>
        <dbReference type="EMBL" id="ADL03186.1"/>
    </source>
</evidence>
<keyword evidence="5 6" id="KW-0472">Membrane</keyword>
<dbReference type="RefSeq" id="WP_013271284.1">
    <property type="nucleotide sequence ID" value="NC_014376.1"/>
</dbReference>
<dbReference type="Pfam" id="PF04138">
    <property type="entry name" value="GtrA_DPMS_TM"/>
    <property type="match status" value="1"/>
</dbReference>
<keyword evidence="3 6" id="KW-0812">Transmembrane</keyword>
<comment type="subcellular location">
    <subcellularLocation>
        <location evidence="1">Membrane</location>
        <topology evidence="1">Multi-pass membrane protein</topology>
    </subcellularLocation>
</comment>
<evidence type="ECO:0000256" key="4">
    <source>
        <dbReference type="ARBA" id="ARBA00022989"/>
    </source>
</evidence>
<dbReference type="KEGG" id="csh:Closa_0554"/>
<dbReference type="PaxDb" id="610130-Closa_0554"/>
<evidence type="ECO:0000256" key="5">
    <source>
        <dbReference type="ARBA" id="ARBA00023136"/>
    </source>
</evidence>
<dbReference type="HOGENOM" id="CLU_083873_4_1_9"/>
<dbReference type="PANTHER" id="PTHR38459:SF1">
    <property type="entry name" value="PROPHAGE BACTOPRENOL-LINKED GLUCOSE TRANSLOCASE HOMOLOG"/>
    <property type="match status" value="1"/>
</dbReference>
<dbReference type="Proteomes" id="UP000001662">
    <property type="component" value="Chromosome"/>
</dbReference>
<evidence type="ECO:0000313" key="9">
    <source>
        <dbReference type="Proteomes" id="UP000001662"/>
    </source>
</evidence>
<evidence type="ECO:0000256" key="1">
    <source>
        <dbReference type="ARBA" id="ARBA00004141"/>
    </source>
</evidence>
<feature type="domain" description="GtrA/DPMS transmembrane" evidence="7">
    <location>
        <begin position="41"/>
        <end position="158"/>
    </location>
</feature>
<dbReference type="InterPro" id="IPR007267">
    <property type="entry name" value="GtrA_DPMS_TM"/>
</dbReference>
<keyword evidence="9" id="KW-1185">Reference proteome</keyword>
<dbReference type="OrthoDB" id="9812049at2"/>
<dbReference type="GO" id="GO:0000271">
    <property type="term" value="P:polysaccharide biosynthetic process"/>
    <property type="evidence" value="ECO:0007669"/>
    <property type="project" value="InterPro"/>
</dbReference>
<evidence type="ECO:0000256" key="6">
    <source>
        <dbReference type="SAM" id="Phobius"/>
    </source>
</evidence>
<dbReference type="STRING" id="610130.Closa_0554"/>
<feature type="transmembrane region" description="Helical" evidence="6">
    <location>
        <begin position="100"/>
        <end position="124"/>
    </location>
</feature>
<keyword evidence="4 6" id="KW-1133">Transmembrane helix</keyword>
<gene>
    <name evidence="8" type="ordered locus">Closa_0554</name>
</gene>
<sequence>MNRLMHKIERILATLVRFFFKKVFRMSLDEKKLVNIMQFIRFCFVGISNTMLHYFIYLVCLLLGIQYMLANFIGFTIGVANSFYWNNRYVFKDNGESKRFWLLTFLKTYISYGLTGILLNSVLLHIEVGTLGINQLIAPIANLLITIPLNFVINKFWAYKVK</sequence>
<comment type="similarity">
    <text evidence="2">Belongs to the GtrA family.</text>
</comment>
<reference evidence="8" key="1">
    <citation type="submission" date="2010-07" db="EMBL/GenBank/DDBJ databases">
        <title>Complete sequence of Clostridium saccharolyticum WM1.</title>
        <authorList>
            <consortium name="US DOE Joint Genome Institute"/>
            <person name="Lucas S."/>
            <person name="Copeland A."/>
            <person name="Lapidus A."/>
            <person name="Cheng J.-F."/>
            <person name="Bruce D."/>
            <person name="Goodwin L."/>
            <person name="Pitluck S."/>
            <person name="Chertkov O."/>
            <person name="Detter J.C."/>
            <person name="Han C."/>
            <person name="Tapia R."/>
            <person name="Land M."/>
            <person name="Hauser L."/>
            <person name="Chang Y.-J."/>
            <person name="Jeffries C."/>
            <person name="Kyrpides N."/>
            <person name="Ivanova N."/>
            <person name="Mikhailova N."/>
            <person name="Mouttaki H."/>
            <person name="Lin L."/>
            <person name="Zhou J."/>
            <person name="Hemme C.L."/>
            <person name="Woyke T."/>
        </authorList>
    </citation>
    <scope>NUCLEOTIDE SEQUENCE [LARGE SCALE GENOMIC DNA]</scope>
    <source>
        <strain evidence="8">WM1</strain>
    </source>
</reference>
<dbReference type="eggNOG" id="COG2246">
    <property type="taxonomic scope" value="Bacteria"/>
</dbReference>
<name>D9R4K2_LACSW</name>
<accession>D9R4K2</accession>
<dbReference type="EMBL" id="CP002109">
    <property type="protein sequence ID" value="ADL03186.1"/>
    <property type="molecule type" value="Genomic_DNA"/>
</dbReference>
<evidence type="ECO:0000259" key="7">
    <source>
        <dbReference type="Pfam" id="PF04138"/>
    </source>
</evidence>
<organism evidence="8 9">
    <name type="scientific">Lacrimispora saccharolytica (strain ATCC 35040 / DSM 2544 / NRCC 2533 / WM1)</name>
    <name type="common">Clostridium saccharolyticum</name>
    <dbReference type="NCBI Taxonomy" id="610130"/>
    <lineage>
        <taxon>Bacteria</taxon>
        <taxon>Bacillati</taxon>
        <taxon>Bacillota</taxon>
        <taxon>Clostridia</taxon>
        <taxon>Lachnospirales</taxon>
        <taxon>Lachnospiraceae</taxon>
        <taxon>Lacrimispora</taxon>
    </lineage>
</organism>
<dbReference type="PANTHER" id="PTHR38459">
    <property type="entry name" value="PROPHAGE BACTOPRENOL-LINKED GLUCOSE TRANSLOCASE HOMOLOG"/>
    <property type="match status" value="1"/>
</dbReference>
<dbReference type="GO" id="GO:0005886">
    <property type="term" value="C:plasma membrane"/>
    <property type="evidence" value="ECO:0007669"/>
    <property type="project" value="TreeGrafter"/>
</dbReference>
<protein>
    <submittedName>
        <fullName evidence="8">GtrA family protein</fullName>
    </submittedName>
</protein>
<feature type="transmembrane region" description="Helical" evidence="6">
    <location>
        <begin position="136"/>
        <end position="157"/>
    </location>
</feature>
<dbReference type="InterPro" id="IPR051401">
    <property type="entry name" value="GtrA_CellWall_Glycosyl"/>
</dbReference>
<dbReference type="AlphaFoldDB" id="D9R4K2"/>